<dbReference type="EMBL" id="LSKU01000001">
    <property type="protein sequence ID" value="KXG43963.1"/>
    <property type="molecule type" value="Genomic_DNA"/>
</dbReference>
<accession>A0A135L547</accession>
<organism evidence="1 2">
    <name type="scientific">Tepidibacillus decaturensis</name>
    <dbReference type="NCBI Taxonomy" id="1413211"/>
    <lineage>
        <taxon>Bacteria</taxon>
        <taxon>Bacillati</taxon>
        <taxon>Bacillota</taxon>
        <taxon>Bacilli</taxon>
        <taxon>Bacillales</taxon>
        <taxon>Bacillaceae</taxon>
        <taxon>Tepidibacillus</taxon>
    </lineage>
</organism>
<dbReference type="Gene3D" id="3.10.310.50">
    <property type="match status" value="1"/>
</dbReference>
<keyword evidence="2" id="KW-1185">Reference proteome</keyword>
<protein>
    <recommendedName>
        <fullName evidence="3">TPM domain-containing protein</fullName>
    </recommendedName>
</protein>
<sequence>MMYSRFIKIWALLFLVLILSNQGRIIIAKAEEKDFVVDDPYQYFSESDKERIENEVKKLPEIYKIIVLPSGKEGIDLEAKTMFQQRNFSQDTIMILIFTDQKEIFAVTGEALQKKGLDDVFLKLKLNSISFLM</sequence>
<proteinExistence type="predicted"/>
<name>A0A135L547_9BACI</name>
<dbReference type="AlphaFoldDB" id="A0A135L547"/>
<evidence type="ECO:0000313" key="2">
    <source>
        <dbReference type="Proteomes" id="UP000070352"/>
    </source>
</evidence>
<reference evidence="1 2" key="1">
    <citation type="submission" date="2016-02" db="EMBL/GenBank/DDBJ databases">
        <title>Draft Genome for Tepidibacillus decaturensis nov. sp. Strain Z9, an Anaerobic, Moderately Thermophilic and Heterotrophic Bacterium from Deep Subsurface of the Illinois Basin, USA.</title>
        <authorList>
            <person name="Dong Y."/>
            <person name="Chang J.Y."/>
            <person name="Sanford R."/>
            <person name="Fouke B.W."/>
        </authorList>
    </citation>
    <scope>NUCLEOTIDE SEQUENCE [LARGE SCALE GENOMIC DNA]</scope>
    <source>
        <strain evidence="1 2">Z9</strain>
    </source>
</reference>
<dbReference type="Proteomes" id="UP000070352">
    <property type="component" value="Unassembled WGS sequence"/>
</dbReference>
<evidence type="ECO:0000313" key="1">
    <source>
        <dbReference type="EMBL" id="KXG43963.1"/>
    </source>
</evidence>
<evidence type="ECO:0008006" key="3">
    <source>
        <dbReference type="Google" id="ProtNLM"/>
    </source>
</evidence>
<dbReference type="RefSeq" id="WP_068725115.1">
    <property type="nucleotide sequence ID" value="NZ_LSKU01000001.1"/>
</dbReference>
<comment type="caution">
    <text evidence="1">The sequence shown here is derived from an EMBL/GenBank/DDBJ whole genome shotgun (WGS) entry which is preliminary data.</text>
</comment>
<gene>
    <name evidence="1" type="ORF">U473_08035</name>
</gene>